<dbReference type="GeneTree" id="ENSGT00940000154311"/>
<evidence type="ECO:0000259" key="3">
    <source>
        <dbReference type="Pfam" id="PF23245"/>
    </source>
</evidence>
<dbReference type="Pfam" id="PF23222">
    <property type="entry name" value="RRM_PARP14_1"/>
    <property type="match status" value="1"/>
</dbReference>
<dbReference type="Pfam" id="PF23085">
    <property type="entry name" value="RRM_PARP14_3"/>
    <property type="match status" value="1"/>
</dbReference>
<reference evidence="4 5" key="1">
    <citation type="journal article" date="2007" name="Nature">
        <title>Genome of the marsupial Monodelphis domestica reveals innovation in non-coding sequences.</title>
        <authorList>
            <person name="Mikkelsen T.S."/>
            <person name="Wakefield M.J."/>
            <person name="Aken B."/>
            <person name="Amemiya C.T."/>
            <person name="Chang J.L."/>
            <person name="Duke S."/>
            <person name="Garber M."/>
            <person name="Gentles A.J."/>
            <person name="Goodstadt L."/>
            <person name="Heger A."/>
            <person name="Jurka J."/>
            <person name="Kamal M."/>
            <person name="Mauceli E."/>
            <person name="Searle S.M."/>
            <person name="Sharpe T."/>
            <person name="Baker M.L."/>
            <person name="Batzer M.A."/>
            <person name="Benos P.V."/>
            <person name="Belov K."/>
            <person name="Clamp M."/>
            <person name="Cook A."/>
            <person name="Cuff J."/>
            <person name="Das R."/>
            <person name="Davidow L."/>
            <person name="Deakin J.E."/>
            <person name="Fazzari M.J."/>
            <person name="Glass J.L."/>
            <person name="Grabherr M."/>
            <person name="Greally J.M."/>
            <person name="Gu W."/>
            <person name="Hore T.A."/>
            <person name="Huttley G.A."/>
            <person name="Kleber M."/>
            <person name="Jirtle R.L."/>
            <person name="Koina E."/>
            <person name="Lee J.T."/>
            <person name="Mahony S."/>
            <person name="Marra M.A."/>
            <person name="Miller R.D."/>
            <person name="Nicholls R.D."/>
            <person name="Oda M."/>
            <person name="Papenfuss A.T."/>
            <person name="Parra Z.E."/>
            <person name="Pollock D.D."/>
            <person name="Ray D.A."/>
            <person name="Schein J.E."/>
            <person name="Speed T.P."/>
            <person name="Thompson K."/>
            <person name="VandeBerg J.L."/>
            <person name="Wade C.M."/>
            <person name="Walker J.A."/>
            <person name="Waters P.D."/>
            <person name="Webber C."/>
            <person name="Weidman J.R."/>
            <person name="Xie X."/>
            <person name="Zody M.C."/>
            <person name="Baldwin J."/>
            <person name="Abdouelleil A."/>
            <person name="Abdulkadir J."/>
            <person name="Abebe A."/>
            <person name="Abera B."/>
            <person name="Abreu J."/>
            <person name="Acer S.C."/>
            <person name="Aftuck L."/>
            <person name="Alexander A."/>
            <person name="An P."/>
            <person name="Anderson E."/>
            <person name="Anderson S."/>
            <person name="Arachi H."/>
            <person name="Azer M."/>
            <person name="Bachantsang P."/>
            <person name="Barry A."/>
            <person name="Bayul T."/>
            <person name="Berlin A."/>
            <person name="Bessette D."/>
            <person name="Bloom T."/>
            <person name="Bloom T."/>
            <person name="Boguslavskiy L."/>
            <person name="Bonnet C."/>
            <person name="Boukhgalter B."/>
            <person name="Bourzgui I."/>
            <person name="Brown A."/>
            <person name="Cahill P."/>
            <person name="Channer S."/>
            <person name="Cheshatsang Y."/>
            <person name="Chuda L."/>
            <person name="Citroen M."/>
            <person name="Collymore A."/>
            <person name="Cooke P."/>
            <person name="Costello M."/>
            <person name="D'Aco K."/>
            <person name="Daza R."/>
            <person name="De Haan G."/>
            <person name="DeGray S."/>
            <person name="DeMaso C."/>
            <person name="Dhargay N."/>
            <person name="Dooley K."/>
            <person name="Dooley E."/>
            <person name="Doricent M."/>
            <person name="Dorje P."/>
            <person name="Dorjee K."/>
            <person name="Dupes A."/>
            <person name="Elong R."/>
            <person name="Falk J."/>
            <person name="Farina A."/>
            <person name="Faro S."/>
            <person name="Ferguson D."/>
            <person name="Fisher S."/>
            <person name="Foley C.D."/>
            <person name="Franke A."/>
            <person name="Friedrich D."/>
            <person name="Gadbois L."/>
            <person name="Gearin G."/>
            <person name="Gearin C.R."/>
            <person name="Giannoukos G."/>
            <person name="Goode T."/>
            <person name="Graham J."/>
            <person name="Grandbois E."/>
            <person name="Grewal S."/>
            <person name="Gyaltsen K."/>
            <person name="Hafez N."/>
            <person name="Hagos B."/>
            <person name="Hall J."/>
            <person name="Henson C."/>
            <person name="Hollinger A."/>
            <person name="Honan T."/>
            <person name="Huard M.D."/>
            <person name="Hughes L."/>
            <person name="Hurhula B."/>
            <person name="Husby M.E."/>
            <person name="Kamat A."/>
            <person name="Kanga B."/>
            <person name="Kashin S."/>
            <person name="Khazanovich D."/>
            <person name="Kisner P."/>
            <person name="Lance K."/>
            <person name="Lara M."/>
            <person name="Lee W."/>
            <person name="Lennon N."/>
            <person name="Letendre F."/>
            <person name="LeVine R."/>
            <person name="Lipovsky A."/>
            <person name="Liu X."/>
            <person name="Liu J."/>
            <person name="Liu S."/>
            <person name="Lokyitsang T."/>
            <person name="Lokyitsang Y."/>
            <person name="Lubonja R."/>
            <person name="Lui A."/>
            <person name="MacDonald P."/>
            <person name="Magnisalis V."/>
            <person name="Maru K."/>
            <person name="Matthews C."/>
            <person name="McCusker W."/>
            <person name="McDonough S."/>
            <person name="Mehta T."/>
            <person name="Meldrim J."/>
            <person name="Meneus L."/>
            <person name="Mihai O."/>
            <person name="Mihalev A."/>
            <person name="Mihova T."/>
            <person name="Mittelman R."/>
            <person name="Mlenga V."/>
            <person name="Montmayeur A."/>
            <person name="Mulrain L."/>
            <person name="Navidi A."/>
            <person name="Naylor J."/>
            <person name="Negash T."/>
            <person name="Nguyen T."/>
            <person name="Nguyen N."/>
            <person name="Nicol R."/>
            <person name="Norbu C."/>
            <person name="Norbu N."/>
            <person name="Novod N."/>
            <person name="O'Neill B."/>
            <person name="Osman S."/>
            <person name="Markiewicz E."/>
            <person name="Oyono O.L."/>
            <person name="Patti C."/>
            <person name="Phunkhang P."/>
            <person name="Pierre F."/>
            <person name="Priest M."/>
            <person name="Raghuraman S."/>
            <person name="Rege F."/>
            <person name="Reyes R."/>
            <person name="Rise C."/>
            <person name="Rogov P."/>
            <person name="Ross K."/>
            <person name="Ryan E."/>
            <person name="Settipalli S."/>
            <person name="Shea T."/>
            <person name="Sherpa N."/>
            <person name="Shi L."/>
            <person name="Shih D."/>
            <person name="Sparrow T."/>
            <person name="Spaulding J."/>
            <person name="Stalker J."/>
            <person name="Stange-Thomann N."/>
            <person name="Stavropoulos S."/>
            <person name="Stone C."/>
            <person name="Strader C."/>
            <person name="Tesfaye S."/>
            <person name="Thomson T."/>
            <person name="Thoulutsang Y."/>
            <person name="Thoulutsang D."/>
            <person name="Topham K."/>
            <person name="Topping I."/>
            <person name="Tsamla T."/>
            <person name="Vassiliev H."/>
            <person name="Vo A."/>
            <person name="Wangchuk T."/>
            <person name="Wangdi T."/>
            <person name="Weiand M."/>
            <person name="Wilkinson J."/>
            <person name="Wilson A."/>
            <person name="Yadav S."/>
            <person name="Young G."/>
            <person name="Yu Q."/>
            <person name="Zembek L."/>
            <person name="Zhong D."/>
            <person name="Zimmer A."/>
            <person name="Zwirko Z."/>
            <person name="Jaffe D.B."/>
            <person name="Alvarez P."/>
            <person name="Brockman W."/>
            <person name="Butler J."/>
            <person name="Chin C."/>
            <person name="Gnerre S."/>
            <person name="MacCallum I."/>
            <person name="Graves J.A."/>
            <person name="Ponting C.P."/>
            <person name="Breen M."/>
            <person name="Samollow P.B."/>
            <person name="Lander E.S."/>
            <person name="Lindblad-Toh K."/>
        </authorList>
    </citation>
    <scope>NUCLEOTIDE SEQUENCE [LARGE SCALE GENOMIC DNA]</scope>
</reference>
<reference evidence="4" key="3">
    <citation type="submission" date="2025-09" db="UniProtKB">
        <authorList>
            <consortium name="Ensembl"/>
        </authorList>
    </citation>
    <scope>IDENTIFICATION</scope>
</reference>
<dbReference type="Proteomes" id="UP000002280">
    <property type="component" value="Chromosome 4"/>
</dbReference>
<name>A0A5F8GXS3_MONDO</name>
<dbReference type="InterPro" id="IPR035979">
    <property type="entry name" value="RBD_domain_sf"/>
</dbReference>
<feature type="region of interest" description="Disordered" evidence="1">
    <location>
        <begin position="89"/>
        <end position="129"/>
    </location>
</feature>
<reference evidence="4" key="2">
    <citation type="submission" date="2025-08" db="UniProtKB">
        <authorList>
            <consortium name="Ensembl"/>
        </authorList>
    </citation>
    <scope>IDENTIFICATION</scope>
</reference>
<dbReference type="Gene3D" id="3.30.70.330">
    <property type="match status" value="2"/>
</dbReference>
<dbReference type="Bgee" id="ENSMODG00000018308">
    <property type="expression patterns" value="Expressed in blood and 15 other cell types or tissues"/>
</dbReference>
<evidence type="ECO:0000313" key="5">
    <source>
        <dbReference type="Proteomes" id="UP000002280"/>
    </source>
</evidence>
<sequence>MASSGPFPLVLEGPWDADPPKQLCNKLQRYFQSPRISGGGECDLKKQTGQHGLLLLFKQEEVRQRVLKRENHELELPGQEKLKLTVRLPPAKNENKISEKPVTTEVKVSGDQDTKHPLERRSAQAEGNSEDARTISSLVVFNNVHHAIREDFLTLLVENISGFSEINGDFTIEILPEAQAAVITFLKTIGKKVKDLKISASTLEMTRTILVEDLPPGVNEIFISLFFENPHNGGGPVTMVQYFPNDNSALVEFETHEGSFPNPPINPTPYLVPLPHVTSV</sequence>
<evidence type="ECO:0000256" key="1">
    <source>
        <dbReference type="SAM" id="MobiDB-lite"/>
    </source>
</evidence>
<protein>
    <submittedName>
        <fullName evidence="4">Uncharacterized protein</fullName>
    </submittedName>
</protein>
<keyword evidence="5" id="KW-1185">Reference proteome</keyword>
<feature type="domain" description="PAR14-like first RRM" evidence="2">
    <location>
        <begin position="9"/>
        <end position="87"/>
    </location>
</feature>
<feature type="compositionally biased region" description="Basic and acidic residues" evidence="1">
    <location>
        <begin position="108"/>
        <end position="123"/>
    </location>
</feature>
<dbReference type="PANTHER" id="PTHR15225">
    <property type="entry name" value="INTERFERON-INDUCED PROTEIN 35/NMI N-MYC/STAT INTERACTING PROTEIN"/>
    <property type="match status" value="1"/>
</dbReference>
<dbReference type="Pfam" id="PF23245">
    <property type="entry name" value="RRM_PARP14_2"/>
    <property type="match status" value="1"/>
</dbReference>
<proteinExistence type="predicted"/>
<dbReference type="SUPFAM" id="SSF54928">
    <property type="entry name" value="RNA-binding domain, RBD"/>
    <property type="match status" value="1"/>
</dbReference>
<evidence type="ECO:0000259" key="2">
    <source>
        <dbReference type="Pfam" id="PF23222"/>
    </source>
</evidence>
<evidence type="ECO:0000313" key="4">
    <source>
        <dbReference type="Ensembl" id="ENSMODP00000052149.1"/>
    </source>
</evidence>
<feature type="domain" description="PARP14 second RRM" evidence="3">
    <location>
        <begin position="135"/>
        <end position="189"/>
    </location>
</feature>
<dbReference type="InterPro" id="IPR057050">
    <property type="entry name" value="RRM_PARP14_2"/>
</dbReference>
<dbReference type="AlphaFoldDB" id="A0A5F8GXS3"/>
<organism evidence="4 5">
    <name type="scientific">Monodelphis domestica</name>
    <name type="common">Gray short-tailed opossum</name>
    <dbReference type="NCBI Taxonomy" id="13616"/>
    <lineage>
        <taxon>Eukaryota</taxon>
        <taxon>Metazoa</taxon>
        <taxon>Chordata</taxon>
        <taxon>Craniata</taxon>
        <taxon>Vertebrata</taxon>
        <taxon>Euteleostomi</taxon>
        <taxon>Mammalia</taxon>
        <taxon>Metatheria</taxon>
        <taxon>Didelphimorphia</taxon>
        <taxon>Didelphidae</taxon>
        <taxon>Monodelphis</taxon>
    </lineage>
</organism>
<dbReference type="InterPro" id="IPR057051">
    <property type="entry name" value="PARP14_RPM_1"/>
</dbReference>
<accession>A0A5F8GXS3</accession>
<dbReference type="GO" id="GO:0003676">
    <property type="term" value="F:nucleic acid binding"/>
    <property type="evidence" value="ECO:0007669"/>
    <property type="project" value="InterPro"/>
</dbReference>
<dbReference type="InterPro" id="IPR012677">
    <property type="entry name" value="Nucleotide-bd_a/b_plait_sf"/>
</dbReference>
<dbReference type="Ensembl" id="ENSMODT00000088828.1">
    <property type="protein sequence ID" value="ENSMODP00000052149.1"/>
    <property type="gene ID" value="ENSMODG00000018308.4"/>
</dbReference>